<evidence type="ECO:0000256" key="1">
    <source>
        <dbReference type="ARBA" id="ARBA00023002"/>
    </source>
</evidence>
<keyword evidence="1 4" id="KW-0560">Oxidoreductase</keyword>
<dbReference type="HAMAP" id="MF_01401">
    <property type="entry name" value="MsrA"/>
    <property type="match status" value="1"/>
</dbReference>
<feature type="active site" evidence="4">
    <location>
        <position position="31"/>
    </location>
</feature>
<evidence type="ECO:0000313" key="7">
    <source>
        <dbReference type="Proteomes" id="UP000010074"/>
    </source>
</evidence>
<dbReference type="Pfam" id="PF01625">
    <property type="entry name" value="PMSR"/>
    <property type="match status" value="1"/>
</dbReference>
<comment type="similarity">
    <text evidence="4">Belongs to the MsrA Met sulfoxide reductase family.</text>
</comment>
<dbReference type="Gene3D" id="3.30.1060.10">
    <property type="entry name" value="Peptide methionine sulphoxide reductase MsrA"/>
    <property type="match status" value="1"/>
</dbReference>
<dbReference type="PANTHER" id="PTHR43774:SF1">
    <property type="entry name" value="PEPTIDE METHIONINE SULFOXIDE REDUCTASE MSRA 2"/>
    <property type="match status" value="1"/>
</dbReference>
<evidence type="ECO:0000256" key="3">
    <source>
        <dbReference type="ARBA" id="ARBA00048782"/>
    </source>
</evidence>
<dbReference type="NCBIfam" id="TIGR00401">
    <property type="entry name" value="msrA"/>
    <property type="match status" value="1"/>
</dbReference>
<protein>
    <recommendedName>
        <fullName evidence="4">Peptide methionine sulfoxide reductase MsrA</fullName>
        <shortName evidence="4">Protein-methionine-S-oxide reductase</shortName>
        <ecNumber evidence="4">1.8.4.11</ecNumber>
    </recommendedName>
    <alternativeName>
        <fullName evidence="4">Peptide-methionine (S)-S-oxide reductase</fullName>
        <shortName evidence="4">Peptide Met(O) reductase</shortName>
    </alternativeName>
</protein>
<proteinExistence type="inferred from homology"/>
<organism evidence="6 7">
    <name type="scientific">Bdellovibrio bacteriovorus str. Tiberius</name>
    <dbReference type="NCBI Taxonomy" id="1069642"/>
    <lineage>
        <taxon>Bacteria</taxon>
        <taxon>Pseudomonadati</taxon>
        <taxon>Bdellovibrionota</taxon>
        <taxon>Bdellovibrionia</taxon>
        <taxon>Bdellovibrionales</taxon>
        <taxon>Pseudobdellovibrionaceae</taxon>
        <taxon>Bdellovibrio</taxon>
    </lineage>
</organism>
<dbReference type="InterPro" id="IPR002569">
    <property type="entry name" value="Met_Sox_Rdtase_MsrA_dom"/>
</dbReference>
<evidence type="ECO:0000256" key="4">
    <source>
        <dbReference type="HAMAP-Rule" id="MF_01401"/>
    </source>
</evidence>
<evidence type="ECO:0000256" key="2">
    <source>
        <dbReference type="ARBA" id="ARBA00047806"/>
    </source>
</evidence>
<dbReference type="EMBL" id="CP002930">
    <property type="protein sequence ID" value="AFY00698.1"/>
    <property type="molecule type" value="Genomic_DNA"/>
</dbReference>
<dbReference type="GO" id="GO:0008113">
    <property type="term" value="F:peptide-methionine (S)-S-oxide reductase activity"/>
    <property type="evidence" value="ECO:0007669"/>
    <property type="project" value="UniProtKB-UniRule"/>
</dbReference>
<evidence type="ECO:0000259" key="5">
    <source>
        <dbReference type="Pfam" id="PF01625"/>
    </source>
</evidence>
<evidence type="ECO:0000313" key="6">
    <source>
        <dbReference type="EMBL" id="AFY00698.1"/>
    </source>
</evidence>
<dbReference type="HOGENOM" id="CLU_031040_10_2_7"/>
<dbReference type="KEGG" id="bbat:Bdt_0998"/>
<dbReference type="EC" id="1.8.4.11" evidence="4"/>
<dbReference type="AlphaFoldDB" id="K7YST6"/>
<accession>K7YST6</accession>
<dbReference type="PANTHER" id="PTHR43774">
    <property type="entry name" value="PEPTIDE METHIONINE SULFOXIDE REDUCTASE"/>
    <property type="match status" value="1"/>
</dbReference>
<comment type="function">
    <text evidence="4">Has an important function as a repair enzyme for proteins that have been inactivated by oxidation. Catalyzes the reversible oxidation-reduction of methionine sulfoxide in proteins to methionine.</text>
</comment>
<dbReference type="STRING" id="1069642.Bdt_0998"/>
<dbReference type="Proteomes" id="UP000010074">
    <property type="component" value="Chromosome"/>
</dbReference>
<dbReference type="SUPFAM" id="SSF55068">
    <property type="entry name" value="Peptide methionine sulfoxide reductase"/>
    <property type="match status" value="1"/>
</dbReference>
<comment type="catalytic activity">
    <reaction evidence="2 4">
        <text>L-methionyl-[protein] + [thioredoxin]-disulfide + H2O = L-methionyl-(S)-S-oxide-[protein] + [thioredoxin]-dithiol</text>
        <dbReference type="Rhea" id="RHEA:14217"/>
        <dbReference type="Rhea" id="RHEA-COMP:10698"/>
        <dbReference type="Rhea" id="RHEA-COMP:10700"/>
        <dbReference type="Rhea" id="RHEA-COMP:12313"/>
        <dbReference type="Rhea" id="RHEA-COMP:12315"/>
        <dbReference type="ChEBI" id="CHEBI:15377"/>
        <dbReference type="ChEBI" id="CHEBI:16044"/>
        <dbReference type="ChEBI" id="CHEBI:29950"/>
        <dbReference type="ChEBI" id="CHEBI:44120"/>
        <dbReference type="ChEBI" id="CHEBI:50058"/>
        <dbReference type="EC" id="1.8.4.11"/>
    </reaction>
</comment>
<comment type="catalytic activity">
    <reaction evidence="3 4">
        <text>[thioredoxin]-disulfide + L-methionine + H2O = L-methionine (S)-S-oxide + [thioredoxin]-dithiol</text>
        <dbReference type="Rhea" id="RHEA:19993"/>
        <dbReference type="Rhea" id="RHEA-COMP:10698"/>
        <dbReference type="Rhea" id="RHEA-COMP:10700"/>
        <dbReference type="ChEBI" id="CHEBI:15377"/>
        <dbReference type="ChEBI" id="CHEBI:29950"/>
        <dbReference type="ChEBI" id="CHEBI:50058"/>
        <dbReference type="ChEBI" id="CHEBI:57844"/>
        <dbReference type="ChEBI" id="CHEBI:58772"/>
        <dbReference type="EC" id="1.8.4.11"/>
    </reaction>
</comment>
<reference evidence="6 7" key="1">
    <citation type="journal article" date="2012" name="BMC Genomics">
        <title>Genome analysis of a simultaneously predatory and prey-independent, novel Bdellovibrio bacteriovorus from the River Tiber, supports in silico predictions of both ancient and recent lateral gene transfer from diverse bacteria.</title>
        <authorList>
            <person name="Hobley L."/>
            <person name="Lerner T.R."/>
            <person name="Williams L.E."/>
            <person name="Lambert C."/>
            <person name="Till R."/>
            <person name="Milner D.S."/>
            <person name="Basford S.M."/>
            <person name="Capeness M.J."/>
            <person name="Fenton A.K."/>
            <person name="Atterbury R.J."/>
            <person name="Harris M.A."/>
            <person name="Sockett R.E."/>
        </authorList>
    </citation>
    <scope>NUCLEOTIDE SEQUENCE [LARGE SCALE GENOMIC DNA]</scope>
    <source>
        <strain evidence="6 7">Tiberius</strain>
    </source>
</reference>
<dbReference type="PATRIC" id="fig|1069642.3.peg.983"/>
<feature type="domain" description="Peptide methionine sulphoxide reductase MsrA" evidence="5">
    <location>
        <begin position="25"/>
        <end position="176"/>
    </location>
</feature>
<dbReference type="InterPro" id="IPR036509">
    <property type="entry name" value="Met_Sox_Rdtase_MsrA_sf"/>
</dbReference>
<name>K7YST6_BDEBC</name>
<sequence length="186" mass="20944">MGLNSEAKATKSAKKGTTVSTSEVAYLAGGCFWGMEDLLRKLPGVTQTEVGYMGGDTKNANYNLVKTGTTNHAETVKITFNPEKITYQDLLLYFYKIHDPTTTNRQGNDIGTQYRSAIFYTSDKQKDEAEIVRARVDKSGAWKSPVVTQIVKAADFWSAEEYHQDYLQKNPGGYTCHFERKIEFKQ</sequence>
<gene>
    <name evidence="4 6" type="primary">msrA</name>
    <name evidence="6" type="ORF">Bdt_0998</name>
</gene>
<dbReference type="GO" id="GO:0033744">
    <property type="term" value="F:L-methionine:thioredoxin-disulfide S-oxidoreductase activity"/>
    <property type="evidence" value="ECO:0007669"/>
    <property type="project" value="RHEA"/>
</dbReference>